<accession>A0A4S2GTK7</accession>
<keyword evidence="1" id="KW-0472">Membrane</keyword>
<feature type="non-terminal residue" evidence="2">
    <location>
        <position position="104"/>
    </location>
</feature>
<dbReference type="GO" id="GO:0005548">
    <property type="term" value="F:phospholipid transporter activity"/>
    <property type="evidence" value="ECO:0007669"/>
    <property type="project" value="TreeGrafter"/>
</dbReference>
<dbReference type="EMBL" id="SRXW01000049">
    <property type="protein sequence ID" value="TGY86326.1"/>
    <property type="molecule type" value="Genomic_DNA"/>
</dbReference>
<proteinExistence type="predicted"/>
<gene>
    <name evidence="2" type="ORF">E5163_16720</name>
</gene>
<organism evidence="2 3">
    <name type="scientific">Marinicauda algicola</name>
    <dbReference type="NCBI Taxonomy" id="2029849"/>
    <lineage>
        <taxon>Bacteria</taxon>
        <taxon>Pseudomonadati</taxon>
        <taxon>Pseudomonadota</taxon>
        <taxon>Alphaproteobacteria</taxon>
        <taxon>Maricaulales</taxon>
        <taxon>Maricaulaceae</taxon>
        <taxon>Marinicauda</taxon>
    </lineage>
</organism>
<dbReference type="Proteomes" id="UP000308054">
    <property type="component" value="Unassembled WGS sequence"/>
</dbReference>
<dbReference type="GO" id="GO:0043190">
    <property type="term" value="C:ATP-binding cassette (ABC) transporter complex"/>
    <property type="evidence" value="ECO:0007669"/>
    <property type="project" value="InterPro"/>
</dbReference>
<keyword evidence="1" id="KW-0812">Transmembrane</keyword>
<reference evidence="2 3" key="1">
    <citation type="journal article" date="2017" name="Int. J. Syst. Evol. Microbiol.">
        <title>Marinicauda algicola sp. nov., isolated from a marine red alga Rhodosorus marinus.</title>
        <authorList>
            <person name="Jeong S.E."/>
            <person name="Jeon S.H."/>
            <person name="Chun B.H."/>
            <person name="Kim D.W."/>
            <person name="Jeon C.O."/>
        </authorList>
    </citation>
    <scope>NUCLEOTIDE SEQUENCE [LARGE SCALE GENOMIC DNA]</scope>
    <source>
        <strain evidence="2 3">JCM 31718</strain>
    </source>
</reference>
<protein>
    <submittedName>
        <fullName evidence="2">ABC transporter permease</fullName>
    </submittedName>
</protein>
<dbReference type="PANTHER" id="PTHR30188">
    <property type="entry name" value="ABC TRANSPORTER PERMEASE PROTEIN-RELATED"/>
    <property type="match status" value="1"/>
</dbReference>
<feature type="transmembrane region" description="Helical" evidence="1">
    <location>
        <begin position="78"/>
        <end position="103"/>
    </location>
</feature>
<name>A0A4S2GTK7_9PROT</name>
<dbReference type="RefSeq" id="WP_135997638.1">
    <property type="nucleotide sequence ID" value="NZ_SRXW01000049.1"/>
</dbReference>
<evidence type="ECO:0000313" key="2">
    <source>
        <dbReference type="EMBL" id="TGY86326.1"/>
    </source>
</evidence>
<sequence>IGAVVAYMGADLLATFGVSVFTVELVGVSVRREFGALITAIMLAGRSDSAFTASIGSMKMQQEIDAMRVLGLAPFEVLVLPRVIALVLMAPLLTSAAMLSGLFG</sequence>
<dbReference type="InterPro" id="IPR030802">
    <property type="entry name" value="Permease_MalE"/>
</dbReference>
<comment type="caution">
    <text evidence="2">The sequence shown here is derived from an EMBL/GenBank/DDBJ whole genome shotgun (WGS) entry which is preliminary data.</text>
</comment>
<dbReference type="Pfam" id="PF02405">
    <property type="entry name" value="MlaE"/>
    <property type="match status" value="1"/>
</dbReference>
<evidence type="ECO:0000256" key="1">
    <source>
        <dbReference type="SAM" id="Phobius"/>
    </source>
</evidence>
<evidence type="ECO:0000313" key="3">
    <source>
        <dbReference type="Proteomes" id="UP000308054"/>
    </source>
</evidence>
<keyword evidence="1" id="KW-1133">Transmembrane helix</keyword>
<feature type="transmembrane region" description="Helical" evidence="1">
    <location>
        <begin position="6"/>
        <end position="27"/>
    </location>
</feature>
<dbReference type="AlphaFoldDB" id="A0A4S2GTK7"/>
<dbReference type="PANTHER" id="PTHR30188:SF3">
    <property type="entry name" value="ABC TRANSPORTER PERMEASE"/>
    <property type="match status" value="1"/>
</dbReference>
<keyword evidence="3" id="KW-1185">Reference proteome</keyword>
<feature type="non-terminal residue" evidence="2">
    <location>
        <position position="1"/>
    </location>
</feature>